<reference evidence="4 5" key="1">
    <citation type="submission" date="2023-04" db="EMBL/GenBank/DDBJ databases">
        <title>Genome of Basidiobolus ranarum AG-B5.</title>
        <authorList>
            <person name="Stajich J.E."/>
            <person name="Carter-House D."/>
            <person name="Gryganskyi A."/>
        </authorList>
    </citation>
    <scope>NUCLEOTIDE SEQUENCE [LARGE SCALE GENOMIC DNA]</scope>
    <source>
        <strain evidence="4 5">AG-B5</strain>
    </source>
</reference>
<evidence type="ECO:0000256" key="1">
    <source>
        <dbReference type="SAM" id="MobiDB-lite"/>
    </source>
</evidence>
<evidence type="ECO:0000256" key="2">
    <source>
        <dbReference type="SAM" id="Phobius"/>
    </source>
</evidence>
<feature type="signal peptide" evidence="3">
    <location>
        <begin position="1"/>
        <end position="20"/>
    </location>
</feature>
<gene>
    <name evidence="4" type="primary">PHO88_1</name>
    <name evidence="4" type="ORF">K7432_001702</name>
</gene>
<feature type="compositionally biased region" description="Basic and acidic residues" evidence="1">
    <location>
        <begin position="168"/>
        <end position="184"/>
    </location>
</feature>
<name>A0ABR2W9H8_9FUNG</name>
<keyword evidence="2" id="KW-0812">Transmembrane</keyword>
<protein>
    <submittedName>
        <fullName evidence="4">Phosphate transporter (Pho88)</fullName>
    </submittedName>
</protein>
<keyword evidence="3" id="KW-0732">Signal</keyword>
<sequence>MNPQLQNLVMVLGLIQVARMLNLEDPNKLFWMRCLHLTSVVIILGFCYYVRTLIKARNDTTELMYIEPNTWTGEEPVPITTTYCDYDNEELLKIVKQTFISLAILTFVHLKWGYVQPLFLQTFMPFKSLFENKVFKIYFFNKRAEGELKRPWKTSTPFGGNAGPKTITKKDLKRAAKAASKKDK</sequence>
<feature type="transmembrane region" description="Helical" evidence="2">
    <location>
        <begin position="30"/>
        <end position="50"/>
    </location>
</feature>
<dbReference type="EMBL" id="JASJQH010006916">
    <property type="protein sequence ID" value="KAK9727618.1"/>
    <property type="molecule type" value="Genomic_DNA"/>
</dbReference>
<dbReference type="Proteomes" id="UP001479436">
    <property type="component" value="Unassembled WGS sequence"/>
</dbReference>
<dbReference type="Pfam" id="PF10032">
    <property type="entry name" value="Pho88"/>
    <property type="match status" value="1"/>
</dbReference>
<keyword evidence="2" id="KW-0472">Membrane</keyword>
<evidence type="ECO:0000313" key="5">
    <source>
        <dbReference type="Proteomes" id="UP001479436"/>
    </source>
</evidence>
<feature type="chain" id="PRO_5045949347" evidence="3">
    <location>
        <begin position="21"/>
        <end position="184"/>
    </location>
</feature>
<keyword evidence="5" id="KW-1185">Reference proteome</keyword>
<evidence type="ECO:0000313" key="4">
    <source>
        <dbReference type="EMBL" id="KAK9727618.1"/>
    </source>
</evidence>
<comment type="caution">
    <text evidence="4">The sequence shown here is derived from an EMBL/GenBank/DDBJ whole genome shotgun (WGS) entry which is preliminary data.</text>
</comment>
<feature type="region of interest" description="Disordered" evidence="1">
    <location>
        <begin position="152"/>
        <end position="184"/>
    </location>
</feature>
<proteinExistence type="predicted"/>
<dbReference type="PANTHER" id="PTHR28112:SF1">
    <property type="entry name" value="SRP-INDEPENDENT TARGETING PROTEIN 3"/>
    <property type="match status" value="1"/>
</dbReference>
<accession>A0ABR2W9H8</accession>
<organism evidence="4 5">
    <name type="scientific">Basidiobolus ranarum</name>
    <dbReference type="NCBI Taxonomy" id="34480"/>
    <lineage>
        <taxon>Eukaryota</taxon>
        <taxon>Fungi</taxon>
        <taxon>Fungi incertae sedis</taxon>
        <taxon>Zoopagomycota</taxon>
        <taxon>Entomophthoromycotina</taxon>
        <taxon>Basidiobolomycetes</taxon>
        <taxon>Basidiobolales</taxon>
        <taxon>Basidiobolaceae</taxon>
        <taxon>Basidiobolus</taxon>
    </lineage>
</organism>
<dbReference type="PANTHER" id="PTHR28112">
    <property type="entry name" value="SRP-INDEPENDENT TARGETING PROTEIN 3"/>
    <property type="match status" value="1"/>
</dbReference>
<keyword evidence="2" id="KW-1133">Transmembrane helix</keyword>
<evidence type="ECO:0000256" key="3">
    <source>
        <dbReference type="SAM" id="SignalP"/>
    </source>
</evidence>
<dbReference type="InterPro" id="IPR012098">
    <property type="entry name" value="SND3_fun"/>
</dbReference>